<dbReference type="NCBIfam" id="TIGR02522">
    <property type="entry name" value="pilus_cpaD"/>
    <property type="match status" value="1"/>
</dbReference>
<dbReference type="InterPro" id="IPR013361">
    <property type="entry name" value="Pilus_CpaD"/>
</dbReference>
<keyword evidence="3" id="KW-1185">Reference proteome</keyword>
<dbReference type="EMBL" id="CP046052">
    <property type="protein sequence ID" value="QGM46173.1"/>
    <property type="molecule type" value="Genomic_DNA"/>
</dbReference>
<evidence type="ECO:0000313" key="2">
    <source>
        <dbReference type="EMBL" id="QGM46173.1"/>
    </source>
</evidence>
<proteinExistence type="predicted"/>
<dbReference type="AlphaFoldDB" id="A0A6B8KI32"/>
<protein>
    <submittedName>
        <fullName evidence="2">Pilus assembly protein CpaD</fullName>
    </submittedName>
</protein>
<feature type="compositionally biased region" description="Polar residues" evidence="1">
    <location>
        <begin position="237"/>
        <end position="255"/>
    </location>
</feature>
<reference evidence="2 3" key="1">
    <citation type="submission" date="2019-11" db="EMBL/GenBank/DDBJ databases">
        <title>The genome sequence of Methylocystis heyeri.</title>
        <authorList>
            <person name="Oshkin I.Y."/>
            <person name="Miroshnikov K."/>
            <person name="Dedysh S.N."/>
        </authorList>
    </citation>
    <scope>NUCLEOTIDE SEQUENCE [LARGE SCALE GENOMIC DNA]</scope>
    <source>
        <strain evidence="2 3">H2</strain>
    </source>
</reference>
<name>A0A6B8KI32_9HYPH</name>
<evidence type="ECO:0000313" key="3">
    <source>
        <dbReference type="Proteomes" id="UP000309061"/>
    </source>
</evidence>
<evidence type="ECO:0000256" key="1">
    <source>
        <dbReference type="SAM" id="MobiDB-lite"/>
    </source>
</evidence>
<dbReference type="KEGG" id="mhey:H2LOC_010960"/>
<dbReference type="Proteomes" id="UP000309061">
    <property type="component" value="Chromosome"/>
</dbReference>
<dbReference type="OrthoDB" id="9802674at2"/>
<dbReference type="Pfam" id="PF09476">
    <property type="entry name" value="Pilus_CpaD"/>
    <property type="match status" value="1"/>
</dbReference>
<dbReference type="RefSeq" id="WP_136496428.1">
    <property type="nucleotide sequence ID" value="NZ_CP046052.1"/>
</dbReference>
<sequence>MSEHRTAASNSAGFDAGSRLHSLGRAAKLASIFLVLPLSACGLNKVSAPPEVAYDYRDRHPIVLAETQNALDVFPPPVGVRLDNASDLRIREFVARYQKLGQGKITVLAPVGGAYGSGRHGLEEIRRALVAAGADHSLYVAEYPVTDPTMAAPVRLSFVGLKPKVKGGCGEWPDDLASGGSLEGWQNKTYWNYGCATQATLSAQIADPRDLAAPRGETPADIETRMRAITDVRKGQDPSTKWVTKSTSISDVGGN</sequence>
<gene>
    <name evidence="2" type="ORF">H2LOC_010960</name>
</gene>
<feature type="region of interest" description="Disordered" evidence="1">
    <location>
        <begin position="232"/>
        <end position="255"/>
    </location>
</feature>
<organism evidence="2 3">
    <name type="scientific">Methylocystis heyeri</name>
    <dbReference type="NCBI Taxonomy" id="391905"/>
    <lineage>
        <taxon>Bacteria</taxon>
        <taxon>Pseudomonadati</taxon>
        <taxon>Pseudomonadota</taxon>
        <taxon>Alphaproteobacteria</taxon>
        <taxon>Hyphomicrobiales</taxon>
        <taxon>Methylocystaceae</taxon>
        <taxon>Methylocystis</taxon>
    </lineage>
</organism>
<accession>A0A6B8KI32</accession>
<dbReference type="InterPro" id="IPR019027">
    <property type="entry name" value="Pilus_biogenesis_CpaD-related"/>
</dbReference>